<evidence type="ECO:0000313" key="3">
    <source>
        <dbReference type="Proteomes" id="UP000612055"/>
    </source>
</evidence>
<gene>
    <name evidence="2" type="ORF">HYH03_005912</name>
</gene>
<evidence type="ECO:0000256" key="1">
    <source>
        <dbReference type="SAM" id="MobiDB-lite"/>
    </source>
</evidence>
<keyword evidence="3" id="KW-1185">Reference proteome</keyword>
<comment type="caution">
    <text evidence="2">The sequence shown here is derived from an EMBL/GenBank/DDBJ whole genome shotgun (WGS) entry which is preliminary data.</text>
</comment>
<organism evidence="2 3">
    <name type="scientific">Edaphochlamys debaryana</name>
    <dbReference type="NCBI Taxonomy" id="47281"/>
    <lineage>
        <taxon>Eukaryota</taxon>
        <taxon>Viridiplantae</taxon>
        <taxon>Chlorophyta</taxon>
        <taxon>core chlorophytes</taxon>
        <taxon>Chlorophyceae</taxon>
        <taxon>CS clade</taxon>
        <taxon>Chlamydomonadales</taxon>
        <taxon>Chlamydomonadales incertae sedis</taxon>
        <taxon>Edaphochlamys</taxon>
    </lineage>
</organism>
<feature type="compositionally biased region" description="Basic residues" evidence="1">
    <location>
        <begin position="180"/>
        <end position="196"/>
    </location>
</feature>
<name>A0A836C0Q6_9CHLO</name>
<feature type="region of interest" description="Disordered" evidence="1">
    <location>
        <begin position="171"/>
        <end position="214"/>
    </location>
</feature>
<dbReference type="AlphaFoldDB" id="A0A836C0Q6"/>
<evidence type="ECO:0000313" key="2">
    <source>
        <dbReference type="EMBL" id="KAG2495985.1"/>
    </source>
</evidence>
<feature type="compositionally biased region" description="Pro residues" evidence="1">
    <location>
        <begin position="197"/>
        <end position="214"/>
    </location>
</feature>
<dbReference type="EMBL" id="JAEHOE010000021">
    <property type="protein sequence ID" value="KAG2495985.1"/>
    <property type="molecule type" value="Genomic_DNA"/>
</dbReference>
<dbReference type="Proteomes" id="UP000612055">
    <property type="component" value="Unassembled WGS sequence"/>
</dbReference>
<sequence length="214" mass="22830">MGSIASDWVYAWFGRWDTREDHASITLTSGPGQAAFAAVAAFVNQLEATAGSGVFDPHSTYPFHDPRDPTAAQSNSTWYLYAGGTDVGACARLLRPVLYDPNTDSPDDYSAYPERLSIGQPSAAVDLLNAQAAAVTAAVFGGCPERLRGMEFVYVLSWGCARASFVTPCAGSVLSSPPPRSRKPARARQPSPRRRSPPPPRPAPRSRLGPPPKG</sequence>
<reference evidence="2" key="1">
    <citation type="journal article" date="2020" name="bioRxiv">
        <title>Comparative genomics of Chlamydomonas.</title>
        <authorList>
            <person name="Craig R.J."/>
            <person name="Hasan A.R."/>
            <person name="Ness R.W."/>
            <person name="Keightley P.D."/>
        </authorList>
    </citation>
    <scope>NUCLEOTIDE SEQUENCE</scope>
    <source>
        <strain evidence="2">CCAP 11/70</strain>
    </source>
</reference>
<protein>
    <submittedName>
        <fullName evidence="2">Uncharacterized protein</fullName>
    </submittedName>
</protein>
<proteinExistence type="predicted"/>
<accession>A0A836C0Q6</accession>